<dbReference type="Proteomes" id="UP000031670">
    <property type="component" value="Unassembled WGS sequence"/>
</dbReference>
<name>A0A0B8PAF3_9VIBR</name>
<evidence type="ECO:0000313" key="1">
    <source>
        <dbReference type="EMBL" id="GAM63356.1"/>
    </source>
</evidence>
<proteinExistence type="predicted"/>
<gene>
    <name evidence="1" type="ORF">JCM19232_1503</name>
</gene>
<dbReference type="Gene3D" id="3.40.630.30">
    <property type="match status" value="1"/>
</dbReference>
<reference evidence="1 2" key="2">
    <citation type="submission" date="2015-01" db="EMBL/GenBank/DDBJ databases">
        <authorList>
            <consortium name="NBRP consortium"/>
            <person name="Sawabe T."/>
            <person name="Meirelles P."/>
            <person name="Feng G."/>
            <person name="Sayaka M."/>
            <person name="Hattori M."/>
            <person name="Ohkuma M."/>
        </authorList>
    </citation>
    <scope>NUCLEOTIDE SEQUENCE [LARGE SCALE GENOMIC DNA]</scope>
    <source>
        <strain evidence="1 2">JCM19232</strain>
    </source>
</reference>
<accession>A0A0B8PAF3</accession>
<dbReference type="SUPFAM" id="SSF55729">
    <property type="entry name" value="Acyl-CoA N-acyltransferases (Nat)"/>
    <property type="match status" value="1"/>
</dbReference>
<protein>
    <submittedName>
        <fullName evidence="1">Uncharacterized protein</fullName>
    </submittedName>
</protein>
<sequence length="242" mass="28017">MDNPNGASIGYYARCVKTGVISSVRIFWNKPPINSSSSELYQAGDTATHPEHQKKGLAKKLIKIAKEENDNLNYYNFPNEISKKAYISTGSLQKGYYVNEIKNFIFVEESSLSGYSLTLKENQDLLIDMVNVDSQEYFIWRFIDNPLRSYFVRFGDKNSFCIFIKDRKRGINELRIIYEQGNHNKQIMKGDNFLGGTLYLLTRPKFYHDDTFRLSFGRNINVLCNSIDINKIDISYADIDFI</sequence>
<reference evidence="1 2" key="1">
    <citation type="submission" date="2015-01" db="EMBL/GenBank/DDBJ databases">
        <title>Vibrio sp. C5 JCM 19232 whole genome shotgun sequence.</title>
        <authorList>
            <person name="Sawabe T."/>
            <person name="Meirelles P."/>
            <person name="Feng G."/>
            <person name="Sayaka M."/>
            <person name="Hattori M."/>
            <person name="Ohkuma M."/>
        </authorList>
    </citation>
    <scope>NUCLEOTIDE SEQUENCE [LARGE SCALE GENOMIC DNA]</scope>
    <source>
        <strain evidence="1 2">JCM19232</strain>
    </source>
</reference>
<dbReference type="InterPro" id="IPR016181">
    <property type="entry name" value="Acyl_CoA_acyltransferase"/>
</dbReference>
<dbReference type="AlphaFoldDB" id="A0A0B8PAF3"/>
<evidence type="ECO:0000313" key="2">
    <source>
        <dbReference type="Proteomes" id="UP000031670"/>
    </source>
</evidence>
<comment type="caution">
    <text evidence="1">The sequence shown here is derived from an EMBL/GenBank/DDBJ whole genome shotgun (WGS) entry which is preliminary data.</text>
</comment>
<organism evidence="1 2">
    <name type="scientific">Vibrio ishigakensis</name>
    <dbReference type="NCBI Taxonomy" id="1481914"/>
    <lineage>
        <taxon>Bacteria</taxon>
        <taxon>Pseudomonadati</taxon>
        <taxon>Pseudomonadota</taxon>
        <taxon>Gammaproteobacteria</taxon>
        <taxon>Vibrionales</taxon>
        <taxon>Vibrionaceae</taxon>
        <taxon>Vibrio</taxon>
    </lineage>
</organism>
<dbReference type="EMBL" id="BBSA01000008">
    <property type="protein sequence ID" value="GAM63356.1"/>
    <property type="molecule type" value="Genomic_DNA"/>
</dbReference>